<sequence>MNSHAAIDLESMSDQDHLASLRRAHIDIDFAILIDLRASTVLCVSSHIDQPQETLDALCRASSLFFGERFGDRSEFCLTTPLRTIVAHRVGPAGETALVVTFEPGVALGYARETTTRACHCLGG</sequence>
<keyword evidence="2" id="KW-1185">Reference proteome</keyword>
<protein>
    <submittedName>
        <fullName evidence="1">Uncharacterized protein</fullName>
    </submittedName>
</protein>
<dbReference type="STRING" id="571298.SAMN04488026_102129"/>
<dbReference type="Proteomes" id="UP000199382">
    <property type="component" value="Unassembled WGS sequence"/>
</dbReference>
<reference evidence="1 2" key="1">
    <citation type="submission" date="2016-10" db="EMBL/GenBank/DDBJ databases">
        <authorList>
            <person name="de Groot N.N."/>
        </authorList>
    </citation>
    <scope>NUCLEOTIDE SEQUENCE [LARGE SCALE GENOMIC DNA]</scope>
    <source>
        <strain evidence="1 2">DSM 25294</strain>
    </source>
</reference>
<dbReference type="AlphaFoldDB" id="A0A1G8VEY1"/>
<organism evidence="1 2">
    <name type="scientific">Aliiruegeria lutimaris</name>
    <dbReference type="NCBI Taxonomy" id="571298"/>
    <lineage>
        <taxon>Bacteria</taxon>
        <taxon>Pseudomonadati</taxon>
        <taxon>Pseudomonadota</taxon>
        <taxon>Alphaproteobacteria</taxon>
        <taxon>Rhodobacterales</taxon>
        <taxon>Roseobacteraceae</taxon>
        <taxon>Aliiruegeria</taxon>
    </lineage>
</organism>
<evidence type="ECO:0000313" key="2">
    <source>
        <dbReference type="Proteomes" id="UP000199382"/>
    </source>
</evidence>
<proteinExistence type="predicted"/>
<accession>A0A1G8VEY1</accession>
<dbReference type="EMBL" id="FNEK01000021">
    <property type="protein sequence ID" value="SDJ64641.1"/>
    <property type="molecule type" value="Genomic_DNA"/>
</dbReference>
<gene>
    <name evidence="1" type="ORF">SAMN04488026_102129</name>
</gene>
<name>A0A1G8VEY1_9RHOB</name>
<evidence type="ECO:0000313" key="1">
    <source>
        <dbReference type="EMBL" id="SDJ64641.1"/>
    </source>
</evidence>